<name>A0ABV4BQ71_9CLOT</name>
<evidence type="ECO:0000313" key="1">
    <source>
        <dbReference type="EMBL" id="MEY8000685.1"/>
    </source>
</evidence>
<comment type="caution">
    <text evidence="1">The sequence shown here is derived from an EMBL/GenBank/DDBJ whole genome shotgun (WGS) entry which is preliminary data.</text>
</comment>
<dbReference type="EMBL" id="JBGEWD010000009">
    <property type="protein sequence ID" value="MEY8000685.1"/>
    <property type="molecule type" value="Genomic_DNA"/>
</dbReference>
<keyword evidence="2" id="KW-1185">Reference proteome</keyword>
<reference evidence="1 2" key="1">
    <citation type="submission" date="2024-08" db="EMBL/GenBank/DDBJ databases">
        <title>Clostridium lapicellarii sp. nov., and Clostridium renhuaiense sp. nov., two species isolated from the mud in a fermentation cellar used for producing sauce-flavour Chinese liquors.</title>
        <authorList>
            <person name="Yang F."/>
            <person name="Wang H."/>
            <person name="Chen L.Q."/>
            <person name="Zhou N."/>
            <person name="Lu J.J."/>
            <person name="Pu X.X."/>
            <person name="Wan B."/>
            <person name="Wang L."/>
            <person name="Liu S.J."/>
        </authorList>
    </citation>
    <scope>NUCLEOTIDE SEQUENCE [LARGE SCALE GENOMIC DNA]</scope>
    <source>
        <strain evidence="1 2">MT-5</strain>
    </source>
</reference>
<sequence length="51" mass="6108">MEKKKYPKTCDVCKLSAIMEREKIITNMCCYGCPNRERINKRTQKYCEEIS</sequence>
<dbReference type="RefSeq" id="WP_369704575.1">
    <property type="nucleotide sequence ID" value="NZ_JBGEWD010000009.1"/>
</dbReference>
<accession>A0ABV4BQ71</accession>
<protein>
    <submittedName>
        <fullName evidence="1">Uncharacterized protein</fullName>
    </submittedName>
</protein>
<gene>
    <name evidence="1" type="ORF">AB8U03_10820</name>
</gene>
<dbReference type="Proteomes" id="UP001564657">
    <property type="component" value="Unassembled WGS sequence"/>
</dbReference>
<proteinExistence type="predicted"/>
<organism evidence="1 2">
    <name type="scientific">Clostridium moutaii</name>
    <dbReference type="NCBI Taxonomy" id="3240932"/>
    <lineage>
        <taxon>Bacteria</taxon>
        <taxon>Bacillati</taxon>
        <taxon>Bacillota</taxon>
        <taxon>Clostridia</taxon>
        <taxon>Eubacteriales</taxon>
        <taxon>Clostridiaceae</taxon>
        <taxon>Clostridium</taxon>
    </lineage>
</organism>
<evidence type="ECO:0000313" key="2">
    <source>
        <dbReference type="Proteomes" id="UP001564657"/>
    </source>
</evidence>